<protein>
    <submittedName>
        <fullName evidence="1">Pyrimidine dimer DNA glycosylase/endonuclease V</fullName>
    </submittedName>
</protein>
<keyword evidence="2" id="KW-1185">Reference proteome</keyword>
<evidence type="ECO:0000313" key="1">
    <source>
        <dbReference type="EMBL" id="XAU16207.1"/>
    </source>
</evidence>
<evidence type="ECO:0000313" key="2">
    <source>
        <dbReference type="Proteomes" id="UP001447842"/>
    </source>
</evidence>
<accession>A0ABZ3HF11</accession>
<sequence length="147" mass="16774">MRLWSIHPKYLDAKGLVALWREALLAQNVLLDRTKGYKHHPQLLRFQQCEAPATAIGCYLGFVADEADRRGYRFNREKIVMHGACALMPVHTGQLSYEFTHLLGKLKHRAPDRYKVLESLQEIETHPLFKAIAGDVEAWEVIPTAAP</sequence>
<proteinExistence type="predicted"/>
<dbReference type="EMBL" id="CP147920">
    <property type="protein sequence ID" value="XAU16207.1"/>
    <property type="molecule type" value="Genomic_DNA"/>
</dbReference>
<dbReference type="Pfam" id="PF03013">
    <property type="entry name" value="Pyr_excise"/>
    <property type="match status" value="1"/>
</dbReference>
<dbReference type="RefSeq" id="WP_345971341.1">
    <property type="nucleotide sequence ID" value="NZ_CP147920.1"/>
</dbReference>
<reference evidence="1 2" key="1">
    <citation type="submission" date="2024-03" db="EMBL/GenBank/DDBJ databases">
        <title>Sulfurimonas sp. HSL3-1.</title>
        <authorList>
            <person name="Wang S."/>
        </authorList>
    </citation>
    <scope>NUCLEOTIDE SEQUENCE [LARGE SCALE GENOMIC DNA]</scope>
    <source>
        <strain evidence="1 2">HSL3-1</strain>
    </source>
</reference>
<gene>
    <name evidence="1" type="ORF">WCY31_05730</name>
</gene>
<name>A0ABZ3HF11_9BACT</name>
<organism evidence="1 2">
    <name type="scientific">Sulfurimonas diazotrophicus</name>
    <dbReference type="NCBI Taxonomy" id="3131939"/>
    <lineage>
        <taxon>Bacteria</taxon>
        <taxon>Pseudomonadati</taxon>
        <taxon>Campylobacterota</taxon>
        <taxon>Epsilonproteobacteria</taxon>
        <taxon>Campylobacterales</taxon>
        <taxon>Sulfurimonadaceae</taxon>
        <taxon>Sulfurimonas</taxon>
    </lineage>
</organism>
<dbReference type="Proteomes" id="UP001447842">
    <property type="component" value="Chromosome"/>
</dbReference>
<dbReference type="InterPro" id="IPR004260">
    <property type="entry name" value="Pyr-dimer_DNA_glycosylase"/>
</dbReference>